<dbReference type="Proteomes" id="UP001163603">
    <property type="component" value="Chromosome 14"/>
</dbReference>
<accession>A0ACC0X949</accession>
<gene>
    <name evidence="1" type="ORF">Pint_34835</name>
</gene>
<protein>
    <submittedName>
        <fullName evidence="1">Uncharacterized protein</fullName>
    </submittedName>
</protein>
<comment type="caution">
    <text evidence="1">The sequence shown here is derived from an EMBL/GenBank/DDBJ whole genome shotgun (WGS) entry which is preliminary data.</text>
</comment>
<keyword evidence="2" id="KW-1185">Reference proteome</keyword>
<dbReference type="EMBL" id="CM047749">
    <property type="protein sequence ID" value="KAJ0011171.1"/>
    <property type="molecule type" value="Genomic_DNA"/>
</dbReference>
<organism evidence="1 2">
    <name type="scientific">Pistacia integerrima</name>
    <dbReference type="NCBI Taxonomy" id="434235"/>
    <lineage>
        <taxon>Eukaryota</taxon>
        <taxon>Viridiplantae</taxon>
        <taxon>Streptophyta</taxon>
        <taxon>Embryophyta</taxon>
        <taxon>Tracheophyta</taxon>
        <taxon>Spermatophyta</taxon>
        <taxon>Magnoliopsida</taxon>
        <taxon>eudicotyledons</taxon>
        <taxon>Gunneridae</taxon>
        <taxon>Pentapetalae</taxon>
        <taxon>rosids</taxon>
        <taxon>malvids</taxon>
        <taxon>Sapindales</taxon>
        <taxon>Anacardiaceae</taxon>
        <taxon>Pistacia</taxon>
    </lineage>
</organism>
<evidence type="ECO:0000313" key="1">
    <source>
        <dbReference type="EMBL" id="KAJ0011171.1"/>
    </source>
</evidence>
<name>A0ACC0X949_9ROSI</name>
<proteinExistence type="predicted"/>
<sequence>MPLLPSTFSFPTQQLEALHDVERAVKFLEDIQGVPNPTGSSLFEGLWQLKFTPTWNSISNSEDVK</sequence>
<reference evidence="2" key="1">
    <citation type="journal article" date="2023" name="G3 (Bethesda)">
        <title>Genome assembly and association tests identify interacting loci associated with vigor, precocity, and sex in interspecific pistachio rootstocks.</title>
        <authorList>
            <person name="Palmer W."/>
            <person name="Jacygrad E."/>
            <person name="Sagayaradj S."/>
            <person name="Cavanaugh K."/>
            <person name="Han R."/>
            <person name="Bertier L."/>
            <person name="Beede B."/>
            <person name="Kafkas S."/>
            <person name="Golino D."/>
            <person name="Preece J."/>
            <person name="Michelmore R."/>
        </authorList>
    </citation>
    <scope>NUCLEOTIDE SEQUENCE [LARGE SCALE GENOMIC DNA]</scope>
</reference>
<evidence type="ECO:0000313" key="2">
    <source>
        <dbReference type="Proteomes" id="UP001163603"/>
    </source>
</evidence>